<organism evidence="4 5">
    <name type="scientific">Maricaulis salignorans</name>
    <dbReference type="NCBI Taxonomy" id="144026"/>
    <lineage>
        <taxon>Bacteria</taxon>
        <taxon>Pseudomonadati</taxon>
        <taxon>Pseudomonadota</taxon>
        <taxon>Alphaproteobacteria</taxon>
        <taxon>Maricaulales</taxon>
        <taxon>Maricaulaceae</taxon>
        <taxon>Maricaulis</taxon>
    </lineage>
</organism>
<feature type="region of interest" description="Disordered" evidence="1">
    <location>
        <begin position="789"/>
        <end position="812"/>
    </location>
</feature>
<dbReference type="PANTHER" id="PTHR11533:SF174">
    <property type="entry name" value="PUROMYCIN-SENSITIVE AMINOPEPTIDASE-RELATED"/>
    <property type="match status" value="1"/>
</dbReference>
<dbReference type="Pfam" id="PF01433">
    <property type="entry name" value="Peptidase_M1"/>
    <property type="match status" value="1"/>
</dbReference>
<evidence type="ECO:0000256" key="1">
    <source>
        <dbReference type="SAM" id="MobiDB-lite"/>
    </source>
</evidence>
<feature type="region of interest" description="Disordered" evidence="1">
    <location>
        <begin position="38"/>
        <end position="58"/>
    </location>
</feature>
<dbReference type="CDD" id="cd09604">
    <property type="entry name" value="M1_APN_like"/>
    <property type="match status" value="1"/>
</dbReference>
<keyword evidence="5" id="KW-1185">Reference proteome</keyword>
<dbReference type="OrthoDB" id="9814383at2"/>
<dbReference type="Gene3D" id="1.10.390.10">
    <property type="entry name" value="Neutral Protease Domain 2"/>
    <property type="match status" value="1"/>
</dbReference>
<dbReference type="PANTHER" id="PTHR11533">
    <property type="entry name" value="PROTEASE M1 ZINC METALLOPROTEASE"/>
    <property type="match status" value="1"/>
</dbReference>
<dbReference type="GO" id="GO:0016020">
    <property type="term" value="C:membrane"/>
    <property type="evidence" value="ECO:0007669"/>
    <property type="project" value="TreeGrafter"/>
</dbReference>
<dbReference type="EMBL" id="FNHG01000003">
    <property type="protein sequence ID" value="SDL91518.1"/>
    <property type="molecule type" value="Genomic_DNA"/>
</dbReference>
<evidence type="ECO:0000256" key="2">
    <source>
        <dbReference type="SAM" id="SignalP"/>
    </source>
</evidence>
<keyword evidence="4" id="KW-0031">Aminopeptidase</keyword>
<keyword evidence="4" id="KW-0645">Protease</keyword>
<feature type="chain" id="PRO_5011787499" evidence="2">
    <location>
        <begin position="22"/>
        <end position="812"/>
    </location>
</feature>
<dbReference type="AlphaFoldDB" id="A0A1G9NY66"/>
<feature type="signal peptide" evidence="2">
    <location>
        <begin position="1"/>
        <end position="21"/>
    </location>
</feature>
<gene>
    <name evidence="4" type="ORF">SAMN04488568_10337</name>
</gene>
<dbReference type="SUPFAM" id="SSF55486">
    <property type="entry name" value="Metalloproteases ('zincins'), catalytic domain"/>
    <property type="match status" value="1"/>
</dbReference>
<dbReference type="InterPro" id="IPR027268">
    <property type="entry name" value="Peptidase_M4/M1_CTD_sf"/>
</dbReference>
<feature type="domain" description="Peptidase M1 membrane alanine aminopeptidase" evidence="3">
    <location>
        <begin position="389"/>
        <end position="596"/>
    </location>
</feature>
<dbReference type="GO" id="GO:0005615">
    <property type="term" value="C:extracellular space"/>
    <property type="evidence" value="ECO:0007669"/>
    <property type="project" value="TreeGrafter"/>
</dbReference>
<evidence type="ECO:0000313" key="5">
    <source>
        <dbReference type="Proteomes" id="UP000199759"/>
    </source>
</evidence>
<accession>A0A1G9NY66</accession>
<dbReference type="Proteomes" id="UP000199759">
    <property type="component" value="Unassembled WGS sequence"/>
</dbReference>
<reference evidence="4 5" key="1">
    <citation type="submission" date="2016-10" db="EMBL/GenBank/DDBJ databases">
        <authorList>
            <person name="de Groot N.N."/>
        </authorList>
    </citation>
    <scope>NUCLEOTIDE SEQUENCE [LARGE SCALE GENOMIC DNA]</scope>
    <source>
        <strain evidence="4 5">DSM 16077</strain>
    </source>
</reference>
<evidence type="ECO:0000313" key="4">
    <source>
        <dbReference type="EMBL" id="SDL91518.1"/>
    </source>
</evidence>
<proteinExistence type="predicted"/>
<dbReference type="InterPro" id="IPR014782">
    <property type="entry name" value="Peptidase_M1_dom"/>
</dbReference>
<dbReference type="GO" id="GO:0070006">
    <property type="term" value="F:metalloaminopeptidase activity"/>
    <property type="evidence" value="ECO:0007669"/>
    <property type="project" value="TreeGrafter"/>
</dbReference>
<sequence length="812" mass="92071">MRALQLIALAAVAATFNVAAAQPVRQTVNDWQDAFRQLEGEDWPTPNRERRATGAPGPEYWQQQVDYDIRIHLDEREKVLTGSAAISYTNNAPDTLDFLWFQLDQNRFRPDSISVMTETIGGGGRSAGRVGGATPDGISSAALRRRHRIEQDGYGYNIRSVTDADGNAVSFTIVDTLMRVDLDDVLETGDSVILNVEWDYRLIEASVVGGRAGWECFEETETTGADCIYQIAQWFPRAAAFSDYEGWHNKAFLGRGEFTLEFGDYDVAITVPQDFLVAATGELQNPEDVLTQAQRDRIEQARTASDPVFIQTPAEARANERRGTRSEATWRFRAENVRDFAWAGSRKFIWDAMGVSQEGEGEAPDTVMAMSFYPNEAEPLWSAFSTRAVAHTLEVYSDFSFPYPYPVAQSIAGAQGGMEYPMITFNGGQFTGRPVVDEDGNLTYSRVQKRGLIGVIIHEIGHIYFPMTVNSDERQWTWMDEGLNTFLQYQAEQQWEAGFPSRRGAPHLAADYMTSTGQVPIMTQADSVLEVGNNAYGKPATALVVLRETILGRELFDEAFRTYARRWRFKRPTPYDFFRTMEEVSGVDLDWFWRGWFYSTDHVDISLDRVIEGTLDTGNPVIENARERAEITAEPENLTRRRNREAGMTTYASEHPEVVEFYSANDAQTVTARQREAYATYRADLEDWEAELLTGNERVYYLDFTNQGGVVMPIILEFTFANGSTEIVRIPAEVWRYDPRHVTWTYLTSREVVSVELDPLLETADADRSDNYFPPRIEPTRLELYRATPQGSNMMADQDQRVTRDSIRARPE</sequence>
<dbReference type="GO" id="GO:0008270">
    <property type="term" value="F:zinc ion binding"/>
    <property type="evidence" value="ECO:0007669"/>
    <property type="project" value="InterPro"/>
</dbReference>
<dbReference type="InterPro" id="IPR050344">
    <property type="entry name" value="Peptidase_M1_aminopeptidases"/>
</dbReference>
<dbReference type="GO" id="GO:0043171">
    <property type="term" value="P:peptide catabolic process"/>
    <property type="evidence" value="ECO:0007669"/>
    <property type="project" value="TreeGrafter"/>
</dbReference>
<protein>
    <submittedName>
        <fullName evidence="4">Aminopeptidase N</fullName>
    </submittedName>
</protein>
<dbReference type="GO" id="GO:0005737">
    <property type="term" value="C:cytoplasm"/>
    <property type="evidence" value="ECO:0007669"/>
    <property type="project" value="TreeGrafter"/>
</dbReference>
<keyword evidence="4" id="KW-0378">Hydrolase</keyword>
<feature type="compositionally biased region" description="Basic and acidic residues" evidence="1">
    <location>
        <begin position="798"/>
        <end position="812"/>
    </location>
</feature>
<name>A0A1G9NY66_9PROT</name>
<evidence type="ECO:0000259" key="3">
    <source>
        <dbReference type="Pfam" id="PF01433"/>
    </source>
</evidence>
<dbReference type="STRING" id="144026.SAMN04488568_10337"/>
<dbReference type="GO" id="GO:0042277">
    <property type="term" value="F:peptide binding"/>
    <property type="evidence" value="ECO:0007669"/>
    <property type="project" value="TreeGrafter"/>
</dbReference>
<keyword evidence="2" id="KW-0732">Signal</keyword>
<dbReference type="RefSeq" id="WP_091767072.1">
    <property type="nucleotide sequence ID" value="NZ_FNHG01000003.1"/>
</dbReference>